<name>A0A832TC05_9EURY</name>
<feature type="domain" description="Pyruvate/ketoisovalerate oxidoreductase catalytic" evidence="2">
    <location>
        <begin position="11"/>
        <end position="171"/>
    </location>
</feature>
<dbReference type="RefSeq" id="WP_011019099.1">
    <property type="nucleotide sequence ID" value="NZ_DUJS01000002.1"/>
</dbReference>
<dbReference type="GO" id="GO:0016625">
    <property type="term" value="F:oxidoreductase activity, acting on the aldehyde or oxo group of donors, iron-sulfur protein as acceptor"/>
    <property type="evidence" value="ECO:0007669"/>
    <property type="project" value="InterPro"/>
</dbReference>
<protein>
    <submittedName>
        <fullName evidence="3">2-oxoacid:ferredoxin oxidoreductase subunit gamma</fullName>
    </submittedName>
</protein>
<dbReference type="AlphaFoldDB" id="A0A832TC05"/>
<dbReference type="Gene3D" id="3.40.920.10">
    <property type="entry name" value="Pyruvate-ferredoxin oxidoreductase, PFOR, domain III"/>
    <property type="match status" value="1"/>
</dbReference>
<comment type="caution">
    <text evidence="3">The sequence shown here is derived from an EMBL/GenBank/DDBJ whole genome shotgun (WGS) entry which is preliminary data.</text>
</comment>
<proteinExistence type="predicted"/>
<dbReference type="SUPFAM" id="SSF53323">
    <property type="entry name" value="Pyruvate-ferredoxin oxidoreductase, PFOR, domain III"/>
    <property type="match status" value="1"/>
</dbReference>
<evidence type="ECO:0000259" key="2">
    <source>
        <dbReference type="Pfam" id="PF01558"/>
    </source>
</evidence>
<dbReference type="PANTHER" id="PTHR42730:SF1">
    <property type="entry name" value="2-OXOGLUTARATE SYNTHASE SUBUNIT KORC"/>
    <property type="match status" value="1"/>
</dbReference>
<evidence type="ECO:0000313" key="4">
    <source>
        <dbReference type="Proteomes" id="UP000619545"/>
    </source>
</evidence>
<dbReference type="Proteomes" id="UP000619545">
    <property type="component" value="Unassembled WGS sequence"/>
</dbReference>
<dbReference type="OMA" id="PIDYPKV"/>
<dbReference type="EMBL" id="DUJS01000002">
    <property type="protein sequence ID" value="HII70043.1"/>
    <property type="molecule type" value="Genomic_DNA"/>
</dbReference>
<dbReference type="PANTHER" id="PTHR42730">
    <property type="entry name" value="2-OXOGLUTARATE SYNTHASE SUBUNIT KORC"/>
    <property type="match status" value="1"/>
</dbReference>
<organism evidence="3 4">
    <name type="scientific">Methanopyrus kandleri</name>
    <dbReference type="NCBI Taxonomy" id="2320"/>
    <lineage>
        <taxon>Archaea</taxon>
        <taxon>Methanobacteriati</taxon>
        <taxon>Methanobacteriota</taxon>
        <taxon>Methanomada group</taxon>
        <taxon>Methanopyri</taxon>
        <taxon>Methanopyrales</taxon>
        <taxon>Methanopyraceae</taxon>
        <taxon>Methanopyrus</taxon>
    </lineage>
</organism>
<reference evidence="3" key="1">
    <citation type="journal article" date="2020" name="bioRxiv">
        <title>A rank-normalized archaeal taxonomy based on genome phylogeny resolves widespread incomplete and uneven classifications.</title>
        <authorList>
            <person name="Rinke C."/>
            <person name="Chuvochina M."/>
            <person name="Mussig A.J."/>
            <person name="Chaumeil P.-A."/>
            <person name="Waite D.W."/>
            <person name="Whitman W.B."/>
            <person name="Parks D.H."/>
            <person name="Hugenholtz P."/>
        </authorList>
    </citation>
    <scope>NUCLEOTIDE SEQUENCE</scope>
    <source>
        <strain evidence="3">UBA8853</strain>
    </source>
</reference>
<dbReference type="InterPro" id="IPR052554">
    <property type="entry name" value="2-oxoglutarate_synth_KorC"/>
</dbReference>
<dbReference type="InterPro" id="IPR019752">
    <property type="entry name" value="Pyrv/ketoisovalerate_OxRed_cat"/>
</dbReference>
<accession>A0A832TC05</accession>
<dbReference type="InterPro" id="IPR002869">
    <property type="entry name" value="Pyrv_flavodox_OxRed_cen"/>
</dbReference>
<sequence length="176" mass="19075">MRKEIRISGFGGQGIVLAGVVLGRAAAVYEGYNAVQTQSYGPEARGGASRSDVIVSDEEVMYPYVRRPDFLVTMSQEAYEKYVGSVPEDGLVVYDSTLVEPSREDVEHVGVPATELAEEELGLRIVANMVILGALRELTGIVSFDSLRKAVEDSVPPGTEDVNVRALKLGAREVRE</sequence>
<gene>
    <name evidence="3" type="ORF">HA336_02265</name>
</gene>
<dbReference type="InterPro" id="IPR011894">
    <property type="entry name" value="PorC_KorC"/>
</dbReference>
<keyword evidence="1" id="KW-0560">Oxidoreductase</keyword>
<evidence type="ECO:0000256" key="1">
    <source>
        <dbReference type="ARBA" id="ARBA00023002"/>
    </source>
</evidence>
<dbReference type="GeneID" id="1476831"/>
<evidence type="ECO:0000313" key="3">
    <source>
        <dbReference type="EMBL" id="HII70043.1"/>
    </source>
</evidence>
<dbReference type="NCBIfam" id="TIGR02175">
    <property type="entry name" value="PorC_KorC"/>
    <property type="match status" value="1"/>
</dbReference>
<dbReference type="Pfam" id="PF01558">
    <property type="entry name" value="POR"/>
    <property type="match status" value="1"/>
</dbReference>
<dbReference type="NCBIfam" id="NF006323">
    <property type="entry name" value="PRK08537.1"/>
    <property type="match status" value="1"/>
</dbReference>